<accession>A0AA35LG24</accession>
<proteinExistence type="predicted"/>
<protein>
    <submittedName>
        <fullName evidence="2">Uncharacterized protein</fullName>
    </submittedName>
</protein>
<sequence length="102" mass="11081">MQDFAWLLNVRATGPRQNDWAGVGELKGGRGGEKREWAAVGGGGGCPTSTDTALKALYIKRFRSLTPAVSGLGFALHHPTHQRRVQRSSRVQEVLNDAPISR</sequence>
<dbReference type="EMBL" id="OX395141">
    <property type="protein sequence ID" value="CAI5795632.1"/>
    <property type="molecule type" value="Genomic_DNA"/>
</dbReference>
<evidence type="ECO:0000313" key="3">
    <source>
        <dbReference type="Proteomes" id="UP001178461"/>
    </source>
</evidence>
<name>A0AA35LG24_9SAUR</name>
<dbReference type="AlphaFoldDB" id="A0AA35LG24"/>
<feature type="compositionally biased region" description="Basic residues" evidence="1">
    <location>
        <begin position="78"/>
        <end position="87"/>
    </location>
</feature>
<feature type="region of interest" description="Disordered" evidence="1">
    <location>
        <begin position="78"/>
        <end position="102"/>
    </location>
</feature>
<keyword evidence="3" id="KW-1185">Reference proteome</keyword>
<dbReference type="Proteomes" id="UP001178461">
    <property type="component" value="Chromosome 15"/>
</dbReference>
<gene>
    <name evidence="2" type="ORF">PODLI_1B033650</name>
</gene>
<organism evidence="2 3">
    <name type="scientific">Podarcis lilfordi</name>
    <name type="common">Lilford's wall lizard</name>
    <dbReference type="NCBI Taxonomy" id="74358"/>
    <lineage>
        <taxon>Eukaryota</taxon>
        <taxon>Metazoa</taxon>
        <taxon>Chordata</taxon>
        <taxon>Craniata</taxon>
        <taxon>Vertebrata</taxon>
        <taxon>Euteleostomi</taxon>
        <taxon>Lepidosauria</taxon>
        <taxon>Squamata</taxon>
        <taxon>Bifurcata</taxon>
        <taxon>Unidentata</taxon>
        <taxon>Episquamata</taxon>
        <taxon>Laterata</taxon>
        <taxon>Lacertibaenia</taxon>
        <taxon>Lacertidae</taxon>
        <taxon>Podarcis</taxon>
    </lineage>
</organism>
<evidence type="ECO:0000313" key="2">
    <source>
        <dbReference type="EMBL" id="CAI5795632.1"/>
    </source>
</evidence>
<reference evidence="2" key="1">
    <citation type="submission" date="2022-12" db="EMBL/GenBank/DDBJ databases">
        <authorList>
            <person name="Alioto T."/>
            <person name="Alioto T."/>
            <person name="Gomez Garrido J."/>
        </authorList>
    </citation>
    <scope>NUCLEOTIDE SEQUENCE</scope>
</reference>
<evidence type="ECO:0000256" key="1">
    <source>
        <dbReference type="SAM" id="MobiDB-lite"/>
    </source>
</evidence>